<accession>A0ACB7SZV6</accession>
<evidence type="ECO:0000313" key="2">
    <source>
        <dbReference type="Proteomes" id="UP000821845"/>
    </source>
</evidence>
<dbReference type="EMBL" id="CM023482">
    <property type="protein sequence ID" value="KAH6940210.1"/>
    <property type="molecule type" value="Genomic_DNA"/>
</dbReference>
<organism evidence="1 2">
    <name type="scientific">Hyalomma asiaticum</name>
    <name type="common">Tick</name>
    <dbReference type="NCBI Taxonomy" id="266040"/>
    <lineage>
        <taxon>Eukaryota</taxon>
        <taxon>Metazoa</taxon>
        <taxon>Ecdysozoa</taxon>
        <taxon>Arthropoda</taxon>
        <taxon>Chelicerata</taxon>
        <taxon>Arachnida</taxon>
        <taxon>Acari</taxon>
        <taxon>Parasitiformes</taxon>
        <taxon>Ixodida</taxon>
        <taxon>Ixodoidea</taxon>
        <taxon>Ixodidae</taxon>
        <taxon>Hyalomminae</taxon>
        <taxon>Hyalomma</taxon>
    </lineage>
</organism>
<keyword evidence="2" id="KW-1185">Reference proteome</keyword>
<proteinExistence type="predicted"/>
<name>A0ACB7SZV6_HYAAI</name>
<protein>
    <submittedName>
        <fullName evidence="1">Uncharacterized protein</fullName>
    </submittedName>
</protein>
<comment type="caution">
    <text evidence="1">The sequence shown here is derived from an EMBL/GenBank/DDBJ whole genome shotgun (WGS) entry which is preliminary data.</text>
</comment>
<dbReference type="Proteomes" id="UP000821845">
    <property type="component" value="Chromosome 2"/>
</dbReference>
<reference evidence="1" key="1">
    <citation type="submission" date="2020-05" db="EMBL/GenBank/DDBJ databases">
        <title>Large-scale comparative analyses of tick genomes elucidate their genetic diversity and vector capacities.</title>
        <authorList>
            <person name="Jia N."/>
            <person name="Wang J."/>
            <person name="Shi W."/>
            <person name="Du L."/>
            <person name="Sun Y."/>
            <person name="Zhan W."/>
            <person name="Jiang J."/>
            <person name="Wang Q."/>
            <person name="Zhang B."/>
            <person name="Ji P."/>
            <person name="Sakyi L.B."/>
            <person name="Cui X."/>
            <person name="Yuan T."/>
            <person name="Jiang B."/>
            <person name="Yang W."/>
            <person name="Lam T.T.-Y."/>
            <person name="Chang Q."/>
            <person name="Ding S."/>
            <person name="Wang X."/>
            <person name="Zhu J."/>
            <person name="Ruan X."/>
            <person name="Zhao L."/>
            <person name="Wei J."/>
            <person name="Que T."/>
            <person name="Du C."/>
            <person name="Cheng J."/>
            <person name="Dai P."/>
            <person name="Han X."/>
            <person name="Huang E."/>
            <person name="Gao Y."/>
            <person name="Liu J."/>
            <person name="Shao H."/>
            <person name="Ye R."/>
            <person name="Li L."/>
            <person name="Wei W."/>
            <person name="Wang X."/>
            <person name="Wang C."/>
            <person name="Yang T."/>
            <person name="Huo Q."/>
            <person name="Li W."/>
            <person name="Guo W."/>
            <person name="Chen H."/>
            <person name="Zhou L."/>
            <person name="Ni X."/>
            <person name="Tian J."/>
            <person name="Zhou Y."/>
            <person name="Sheng Y."/>
            <person name="Liu T."/>
            <person name="Pan Y."/>
            <person name="Xia L."/>
            <person name="Li J."/>
            <person name="Zhao F."/>
            <person name="Cao W."/>
        </authorList>
    </citation>
    <scope>NUCLEOTIDE SEQUENCE</scope>
    <source>
        <strain evidence="1">Hyas-2018</strain>
    </source>
</reference>
<sequence>MAASSHQRNAASSCDDAACLRPTMSTTAGTGGVRSRTVRSRTRTGGSSTATQTAPTTRRIPAPLLEEARPAGSISMKTRIQQRVHSILTVALCCAVVFLVVGLGLHTAGWGGAVASSLVAGGAVVEVACWFLYLSNYHEKSRARLASVLLPEDESDEPMPTESSSRRVPDDEDCGYENGAIFAKK</sequence>
<evidence type="ECO:0000313" key="1">
    <source>
        <dbReference type="EMBL" id="KAH6940210.1"/>
    </source>
</evidence>
<gene>
    <name evidence="1" type="ORF">HPB50_026332</name>
</gene>